<dbReference type="SMART" id="SM00674">
    <property type="entry name" value="CENPB"/>
    <property type="match status" value="1"/>
</dbReference>
<dbReference type="AlphaFoldDB" id="A0A1C7NBS1"/>
<dbReference type="Proteomes" id="UP000093000">
    <property type="component" value="Unassembled WGS sequence"/>
</dbReference>
<dbReference type="InterPro" id="IPR009057">
    <property type="entry name" value="Homeodomain-like_sf"/>
</dbReference>
<comment type="caution">
    <text evidence="4">The sequence shown here is derived from an EMBL/GenBank/DDBJ whole genome shotgun (WGS) entry which is preliminary data.</text>
</comment>
<evidence type="ECO:0000256" key="1">
    <source>
        <dbReference type="ARBA" id="ARBA00023125"/>
    </source>
</evidence>
<feature type="region of interest" description="Disordered" evidence="2">
    <location>
        <begin position="308"/>
        <end position="362"/>
    </location>
</feature>
<dbReference type="PANTHER" id="PTHR19303:SF73">
    <property type="entry name" value="PROTEIN PDC2"/>
    <property type="match status" value="1"/>
</dbReference>
<gene>
    <name evidence="4" type="ORF">A0J61_05396</name>
</gene>
<evidence type="ECO:0000313" key="5">
    <source>
        <dbReference type="Proteomes" id="UP000093000"/>
    </source>
</evidence>
<evidence type="ECO:0000256" key="2">
    <source>
        <dbReference type="SAM" id="MobiDB-lite"/>
    </source>
</evidence>
<dbReference type="GO" id="GO:0003677">
    <property type="term" value="F:DNA binding"/>
    <property type="evidence" value="ECO:0007669"/>
    <property type="project" value="UniProtKB-KW"/>
</dbReference>
<dbReference type="SUPFAM" id="SSF46689">
    <property type="entry name" value="Homeodomain-like"/>
    <property type="match status" value="2"/>
</dbReference>
<evidence type="ECO:0000259" key="3">
    <source>
        <dbReference type="PROSITE" id="PS51253"/>
    </source>
</evidence>
<organism evidence="4 5">
    <name type="scientific">Choanephora cucurbitarum</name>
    <dbReference type="NCBI Taxonomy" id="101091"/>
    <lineage>
        <taxon>Eukaryota</taxon>
        <taxon>Fungi</taxon>
        <taxon>Fungi incertae sedis</taxon>
        <taxon>Mucoromycota</taxon>
        <taxon>Mucoromycotina</taxon>
        <taxon>Mucoromycetes</taxon>
        <taxon>Mucorales</taxon>
        <taxon>Mucorineae</taxon>
        <taxon>Choanephoraceae</taxon>
        <taxon>Choanephoroideae</taxon>
        <taxon>Choanephora</taxon>
    </lineage>
</organism>
<dbReference type="GO" id="GO:0005634">
    <property type="term" value="C:nucleus"/>
    <property type="evidence" value="ECO:0007669"/>
    <property type="project" value="TreeGrafter"/>
</dbReference>
<protein>
    <recommendedName>
        <fullName evidence="3">HTH CENPB-type domain-containing protein</fullName>
    </recommendedName>
</protein>
<accession>A0A1C7NBS1</accession>
<feature type="region of interest" description="Disordered" evidence="2">
    <location>
        <begin position="193"/>
        <end position="227"/>
    </location>
</feature>
<name>A0A1C7NBS1_9FUNG</name>
<reference evidence="4 5" key="1">
    <citation type="submission" date="2016-03" db="EMBL/GenBank/DDBJ databases">
        <title>Choanephora cucurbitarum.</title>
        <authorList>
            <person name="Min B."/>
            <person name="Park H."/>
            <person name="Park J.-H."/>
            <person name="Shin H.-D."/>
            <person name="Choi I.-G."/>
        </authorList>
    </citation>
    <scope>NUCLEOTIDE SEQUENCE [LARGE SCALE GENOMIC DNA]</scope>
    <source>
        <strain evidence="4 5">KUS-F28377</strain>
    </source>
</reference>
<feature type="compositionally biased region" description="Basic and acidic residues" evidence="2">
    <location>
        <begin position="308"/>
        <end position="319"/>
    </location>
</feature>
<keyword evidence="1" id="KW-0238">DNA-binding</keyword>
<feature type="domain" description="HTH CENPB-type" evidence="3">
    <location>
        <begin position="99"/>
        <end position="174"/>
    </location>
</feature>
<feature type="compositionally biased region" description="Polar residues" evidence="2">
    <location>
        <begin position="207"/>
        <end position="220"/>
    </location>
</feature>
<dbReference type="PANTHER" id="PTHR19303">
    <property type="entry name" value="TRANSPOSON"/>
    <property type="match status" value="1"/>
</dbReference>
<dbReference type="InterPro" id="IPR050863">
    <property type="entry name" value="CenT-Element_Derived"/>
</dbReference>
<proteinExistence type="predicted"/>
<dbReference type="OrthoDB" id="5576901at2759"/>
<evidence type="ECO:0000313" key="4">
    <source>
        <dbReference type="EMBL" id="OBZ86567.1"/>
    </source>
</evidence>
<feature type="compositionally biased region" description="Low complexity" evidence="2">
    <location>
        <begin position="320"/>
        <end position="329"/>
    </location>
</feature>
<keyword evidence="5" id="KW-1185">Reference proteome</keyword>
<dbReference type="PROSITE" id="PS51253">
    <property type="entry name" value="HTH_CENPB"/>
    <property type="match status" value="1"/>
</dbReference>
<dbReference type="Pfam" id="PF03221">
    <property type="entry name" value="HTH_Tnp_Tc5"/>
    <property type="match status" value="1"/>
</dbReference>
<dbReference type="Gene3D" id="1.10.10.60">
    <property type="entry name" value="Homeodomain-like"/>
    <property type="match status" value="2"/>
</dbReference>
<dbReference type="EMBL" id="LUGH01000289">
    <property type="protein sequence ID" value="OBZ86567.1"/>
    <property type="molecule type" value="Genomic_DNA"/>
</dbReference>
<dbReference type="InParanoid" id="A0A1C7NBS1"/>
<dbReference type="InterPro" id="IPR006600">
    <property type="entry name" value="HTH_CenpB_DNA-bd_dom"/>
</dbReference>
<sequence length="444" mass="49810">MSTESSSKNIHVFRVNRLAKNKDESSEQKTSSEPVVLANTRTCLSAETKRRICEDHINNPKFTQEALALKYGCKRTTVAKIIKSKERWLSIDSNAAVAKRYRQRNSRYPLVENALILWLQNEQQDDLENVTDQMLRCQARQYAQTFSVEGLEDFKASSSWVSNFKQRYLIPKLHMQKDSNNVPSTSISVATPISSSSSISSNEDDNLTPTSPVSGFQKPTSALSASSPPSLISFRSLLPPISSVTHAPTSQKQAVERNSCLKRTTKDAITGSSRTNEFIIREWSLHSKELQTTVTQPSRQVSMGFNHAREQKAGDKRSEQTSSSVSQSNNRHRSDSNTSDTSNSSSDNSHVSETIPDMMDYTDDFDTETHCFDNNDSYFSPRKQLGSVSQKLQEKRQKIVLPVEDSKLMAKKHLEAALDFYASQHGGNSSMSANMIKLILQNDF</sequence>
<feature type="compositionally biased region" description="Low complexity" evidence="2">
    <location>
        <begin position="336"/>
        <end position="349"/>
    </location>
</feature>